<dbReference type="EMBL" id="CAJGYM010000009">
    <property type="protein sequence ID" value="CAD6188919.1"/>
    <property type="molecule type" value="Genomic_DNA"/>
</dbReference>
<feature type="compositionally biased region" description="Low complexity" evidence="1">
    <location>
        <begin position="345"/>
        <end position="355"/>
    </location>
</feature>
<comment type="caution">
    <text evidence="2">The sequence shown here is derived from an EMBL/GenBank/DDBJ whole genome shotgun (WGS) entry which is preliminary data.</text>
</comment>
<gene>
    <name evidence="2" type="ORF">CAUJ_LOCUS4838</name>
</gene>
<organism evidence="2 3">
    <name type="scientific">Caenorhabditis auriculariae</name>
    <dbReference type="NCBI Taxonomy" id="2777116"/>
    <lineage>
        <taxon>Eukaryota</taxon>
        <taxon>Metazoa</taxon>
        <taxon>Ecdysozoa</taxon>
        <taxon>Nematoda</taxon>
        <taxon>Chromadorea</taxon>
        <taxon>Rhabditida</taxon>
        <taxon>Rhabditina</taxon>
        <taxon>Rhabditomorpha</taxon>
        <taxon>Rhabditoidea</taxon>
        <taxon>Rhabditidae</taxon>
        <taxon>Peloderinae</taxon>
        <taxon>Caenorhabditis</taxon>
    </lineage>
</organism>
<protein>
    <submittedName>
        <fullName evidence="2">Uncharacterized protein</fullName>
    </submittedName>
</protein>
<sequence>MGELGSGDVQEPIRRIFNSIPAFLPLNGTEAVNASPWQQMLGFSLFQDSAESNEQRRERTRQNPPNQAPALFPQPIEGQARGPLGFGRAELPRENRGRQNVVYQNRFYSVVEMRNDNPQNFSSSCRTKFEHIQWVKWRILGICPVVWMNKEEIRRHMVVEELHEIISVSFMKQQFMRFAIIENEDLQIFPSTCRRSTSSSPVFRLWPERTTSGCRLSREATSGSPVFRLWPKRRTTGFRLFRETTSGSPVFRLRPKRRTSGFRLFRVFDFKRRHQAHQSFDSGRNEGPQASDFSGNANNMTVNSSQRQRLVAQVAPQGFSNHGQRLNVTLDTHERTVFNRERDPPVAQVRPQQRPSFNYEGAFNRRRHEQGPRR</sequence>
<accession>A0A8S1GZG0</accession>
<feature type="region of interest" description="Disordered" evidence="1">
    <location>
        <begin position="49"/>
        <end position="77"/>
    </location>
</feature>
<proteinExistence type="predicted"/>
<reference evidence="2" key="1">
    <citation type="submission" date="2020-10" db="EMBL/GenBank/DDBJ databases">
        <authorList>
            <person name="Kikuchi T."/>
        </authorList>
    </citation>
    <scope>NUCLEOTIDE SEQUENCE</scope>
    <source>
        <strain evidence="2">NKZ352</strain>
    </source>
</reference>
<name>A0A8S1GZG0_9PELO</name>
<evidence type="ECO:0000313" key="2">
    <source>
        <dbReference type="EMBL" id="CAD6188919.1"/>
    </source>
</evidence>
<feature type="compositionally biased region" description="Polar residues" evidence="1">
    <location>
        <begin position="291"/>
        <end position="308"/>
    </location>
</feature>
<dbReference type="Proteomes" id="UP000835052">
    <property type="component" value="Unassembled WGS sequence"/>
</dbReference>
<evidence type="ECO:0000313" key="3">
    <source>
        <dbReference type="Proteomes" id="UP000835052"/>
    </source>
</evidence>
<dbReference type="AlphaFoldDB" id="A0A8S1GZG0"/>
<keyword evidence="3" id="KW-1185">Reference proteome</keyword>
<evidence type="ECO:0000256" key="1">
    <source>
        <dbReference type="SAM" id="MobiDB-lite"/>
    </source>
</evidence>
<feature type="region of interest" description="Disordered" evidence="1">
    <location>
        <begin position="336"/>
        <end position="374"/>
    </location>
</feature>
<feature type="region of interest" description="Disordered" evidence="1">
    <location>
        <begin position="276"/>
        <end position="310"/>
    </location>
</feature>